<comment type="cofactor">
    <cofactor evidence="2">
        <name>Mg(2+)</name>
        <dbReference type="ChEBI" id="CHEBI:18420"/>
    </cofactor>
</comment>
<dbReference type="PANTHER" id="PTHR31219">
    <property type="entry name" value="CHROMOSOME 28 C12ORF29 HOMOLOG"/>
    <property type="match status" value="1"/>
</dbReference>
<accession>A0A8J1UMX7</accession>
<dbReference type="PANTHER" id="PTHR31219:SF2">
    <property type="entry name" value="RNA LIGASE 1"/>
    <property type="match status" value="1"/>
</dbReference>
<keyword evidence="13" id="KW-1185">Reference proteome</keyword>
<evidence type="ECO:0000256" key="4">
    <source>
        <dbReference type="ARBA" id="ARBA00022598"/>
    </source>
</evidence>
<keyword evidence="5" id="KW-0547">Nucleotide-binding</keyword>
<reference evidence="12" key="1">
    <citation type="submission" date="2022-03" db="EMBL/GenBank/DDBJ databases">
        <authorList>
            <person name="Martin C."/>
        </authorList>
    </citation>
    <scope>NUCLEOTIDE SEQUENCE</scope>
</reference>
<dbReference type="GO" id="GO:0042245">
    <property type="term" value="P:RNA repair"/>
    <property type="evidence" value="ECO:0007669"/>
    <property type="project" value="UniProtKB-KW"/>
</dbReference>
<protein>
    <recommendedName>
        <fullName evidence="9">RNA ligase 1</fullName>
        <ecNumber evidence="3">6.5.1.3</ecNumber>
    </recommendedName>
    <alternativeName>
        <fullName evidence="10">RNA ligase</fullName>
    </alternativeName>
</protein>
<comment type="catalytic activity">
    <reaction evidence="8">
        <text>ATP + (ribonucleotide)n-3'-hydroxyl + 5'-phospho-(ribonucleotide)m = (ribonucleotide)n+m + AMP + diphosphate.</text>
        <dbReference type="EC" id="6.5.1.3"/>
    </reaction>
</comment>
<evidence type="ECO:0000256" key="11">
    <source>
        <dbReference type="ARBA" id="ARBA00045151"/>
    </source>
</evidence>
<organism evidence="12 13">
    <name type="scientific">Owenia fusiformis</name>
    <name type="common">Polychaete worm</name>
    <dbReference type="NCBI Taxonomy" id="6347"/>
    <lineage>
        <taxon>Eukaryota</taxon>
        <taxon>Metazoa</taxon>
        <taxon>Spiralia</taxon>
        <taxon>Lophotrochozoa</taxon>
        <taxon>Annelida</taxon>
        <taxon>Polychaeta</taxon>
        <taxon>Sedentaria</taxon>
        <taxon>Canalipalpata</taxon>
        <taxon>Sabellida</taxon>
        <taxon>Oweniida</taxon>
        <taxon>Oweniidae</taxon>
        <taxon>Owenia</taxon>
    </lineage>
</organism>
<name>A0A8J1UMX7_OWEFU</name>
<sequence length="330" mass="37764">MAGSIKDSKHGSVQQKMPCLYQTVVIEEESSKRSWQPYRVVASENIRQAALDSNISSATGSEKFDGTCVYVHEFHEKPWLWARHDSKPNKAADKRFKKFQASHRSWMLHGKPEAEPTFKWNIDKDFKEIPKDWIPAEGVRVLNGRAQPDDNGHIPGWVPIDPTLRTHLWHLSVVDLEKGLCITLQSKDDHFEITFKWLSDFLGQTLELIGTNVNANPYGLGSKEKPIHVLVPHGAIGFSIPPPQDYSTLKEWFVNDPEGQVEGVVWLCTNGNMFKVHRHHLDLKWPIEKLCFNNTRVLISTKFEDEDYEKPLFTLLKGLNGYVVDSVQNI</sequence>
<evidence type="ECO:0000256" key="6">
    <source>
        <dbReference type="ARBA" id="ARBA00022800"/>
    </source>
</evidence>
<dbReference type="Proteomes" id="UP000749559">
    <property type="component" value="Unassembled WGS sequence"/>
</dbReference>
<comment type="function">
    <text evidence="11">Functions as an RNA ligase, in vitro. The ligation reaction entails three nucleotidyl transfer steps. In the first step, the RNA ligase reacts with ATP in the absence of nucleic acid to form a covalent ligase-AMP intermediate and release pyrophosphate. In step 2, the ligase-AMP binds to the nucleic acid and transfers the adenylate to the 5'-PO4 terminus to form an adenylylated intermediate. In step 3, the RNA ligase directs the attack of the 3'-OH on the 5'-phosphoanhydride linkage, resulting in a repaired 3'-5' phosphodiester and release of AMP. Exhibits selectivity for single-stranded RNA substrates and may not have nick-sealing activity on double-stranded DNA-RNA hybrids. May play a role in maintaining RNA integrity under stress conditions, for example in response to reactive oxygen species (ROS).</text>
</comment>
<evidence type="ECO:0000256" key="3">
    <source>
        <dbReference type="ARBA" id="ARBA00012724"/>
    </source>
</evidence>
<evidence type="ECO:0000256" key="7">
    <source>
        <dbReference type="ARBA" id="ARBA00022840"/>
    </source>
</evidence>
<dbReference type="EMBL" id="CAIIXF020000009">
    <property type="protein sequence ID" value="CAH1793714.1"/>
    <property type="molecule type" value="Genomic_DNA"/>
</dbReference>
<comment type="caution">
    <text evidence="12">The sequence shown here is derived from an EMBL/GenBank/DDBJ whole genome shotgun (WGS) entry which is preliminary data.</text>
</comment>
<evidence type="ECO:0000256" key="5">
    <source>
        <dbReference type="ARBA" id="ARBA00022741"/>
    </source>
</evidence>
<evidence type="ECO:0000256" key="9">
    <source>
        <dbReference type="ARBA" id="ARBA00035168"/>
    </source>
</evidence>
<dbReference type="InterPro" id="IPR041211">
    <property type="entry name" value="RLIG1"/>
</dbReference>
<keyword evidence="7" id="KW-0067">ATP-binding</keyword>
<dbReference type="GO" id="GO:0003972">
    <property type="term" value="F:RNA ligase (ATP) activity"/>
    <property type="evidence" value="ECO:0007669"/>
    <property type="project" value="UniProtKB-EC"/>
</dbReference>
<keyword evidence="6" id="KW-0692">RNA repair</keyword>
<evidence type="ECO:0000256" key="2">
    <source>
        <dbReference type="ARBA" id="ARBA00001946"/>
    </source>
</evidence>
<dbReference type="AlphaFoldDB" id="A0A8J1UMX7"/>
<evidence type="ECO:0000256" key="8">
    <source>
        <dbReference type="ARBA" id="ARBA00034038"/>
    </source>
</evidence>
<dbReference type="OrthoDB" id="6021187at2759"/>
<dbReference type="EC" id="6.5.1.3" evidence="3"/>
<evidence type="ECO:0000313" key="13">
    <source>
        <dbReference type="Proteomes" id="UP000749559"/>
    </source>
</evidence>
<evidence type="ECO:0000313" key="12">
    <source>
        <dbReference type="EMBL" id="CAH1793714.1"/>
    </source>
</evidence>
<evidence type="ECO:0000256" key="10">
    <source>
        <dbReference type="ARBA" id="ARBA00035432"/>
    </source>
</evidence>
<dbReference type="GO" id="GO:0000302">
    <property type="term" value="P:response to reactive oxygen species"/>
    <property type="evidence" value="ECO:0007669"/>
    <property type="project" value="InterPro"/>
</dbReference>
<keyword evidence="4" id="KW-0436">Ligase</keyword>
<evidence type="ECO:0000256" key="1">
    <source>
        <dbReference type="ARBA" id="ARBA00001936"/>
    </source>
</evidence>
<gene>
    <name evidence="12" type="ORF">OFUS_LOCUS18531</name>
</gene>
<dbReference type="Pfam" id="PF17720">
    <property type="entry name" value="RLIG1"/>
    <property type="match status" value="1"/>
</dbReference>
<comment type="cofactor">
    <cofactor evidence="1">
        <name>Mn(2+)</name>
        <dbReference type="ChEBI" id="CHEBI:29035"/>
    </cofactor>
</comment>
<dbReference type="GO" id="GO:0005524">
    <property type="term" value="F:ATP binding"/>
    <property type="evidence" value="ECO:0007669"/>
    <property type="project" value="UniProtKB-KW"/>
</dbReference>
<proteinExistence type="predicted"/>